<evidence type="ECO:0000256" key="4">
    <source>
        <dbReference type="ARBA" id="ARBA00005300"/>
    </source>
</evidence>
<dbReference type="Gene3D" id="3.40.970.10">
    <property type="entry name" value="Ribonuclease H1, N-terminal domain"/>
    <property type="match status" value="1"/>
</dbReference>
<keyword evidence="8" id="KW-0479">Metal-binding</keyword>
<evidence type="ECO:0000256" key="2">
    <source>
        <dbReference type="ARBA" id="ARBA00001946"/>
    </source>
</evidence>
<dbReference type="InterPro" id="IPR011320">
    <property type="entry name" value="RNase_H1_N"/>
</dbReference>
<evidence type="ECO:0000256" key="8">
    <source>
        <dbReference type="ARBA" id="ARBA00022723"/>
    </source>
</evidence>
<evidence type="ECO:0000313" key="13">
    <source>
        <dbReference type="EMBL" id="ABR55514.1"/>
    </source>
</evidence>
<dbReference type="InterPro" id="IPR050092">
    <property type="entry name" value="RNase_H"/>
</dbReference>
<dbReference type="PIRSF" id="PIRSF037839">
    <property type="entry name" value="Ribonuclease_H"/>
    <property type="match status" value="1"/>
</dbReference>
<dbReference type="Pfam" id="PF01693">
    <property type="entry name" value="Cauli_VI"/>
    <property type="match status" value="1"/>
</dbReference>
<dbReference type="InterPro" id="IPR036397">
    <property type="entry name" value="RNaseH_sf"/>
</dbReference>
<dbReference type="GO" id="GO:0003676">
    <property type="term" value="F:nucleic acid binding"/>
    <property type="evidence" value="ECO:0007669"/>
    <property type="project" value="InterPro"/>
</dbReference>
<evidence type="ECO:0000256" key="11">
    <source>
        <dbReference type="ARBA" id="ARBA00022842"/>
    </source>
</evidence>
<dbReference type="FunFam" id="3.40.970.10:FF:000002">
    <property type="entry name" value="Ribonuclease H"/>
    <property type="match status" value="1"/>
</dbReference>
<comment type="function">
    <text evidence="3">Endonuclease that specifically degrades the RNA of RNA-DNA hybrids.</text>
</comment>
<dbReference type="KEGG" id="mvn:Mevan_1622"/>
<dbReference type="InterPro" id="IPR009027">
    <property type="entry name" value="Ribosomal_bL9/RNase_H1_N"/>
</dbReference>
<dbReference type="OrthoDB" id="59856at2157"/>
<reference evidence="13" key="1">
    <citation type="submission" date="2007-06" db="EMBL/GenBank/DDBJ databases">
        <title>Complete sequence of Methanococcus vannielii SB.</title>
        <authorList>
            <consortium name="US DOE Joint Genome Institute"/>
            <person name="Copeland A."/>
            <person name="Lucas S."/>
            <person name="Lapidus A."/>
            <person name="Barry K."/>
            <person name="Glavina del Rio T."/>
            <person name="Dalin E."/>
            <person name="Tice H."/>
            <person name="Pitluck S."/>
            <person name="Chain P."/>
            <person name="Malfatti S."/>
            <person name="Shin M."/>
            <person name="Vergez L."/>
            <person name="Schmutz J."/>
            <person name="Larimer F."/>
            <person name="Land M."/>
            <person name="Hauser L."/>
            <person name="Kyrpides N."/>
            <person name="Anderson I."/>
            <person name="Sieprawska-Lupa M."/>
            <person name="Whitman W.B."/>
            <person name="Richardson P."/>
        </authorList>
    </citation>
    <scope>NUCLEOTIDE SEQUENCE [LARGE SCALE GENOMIC DNA]</scope>
    <source>
        <strain evidence="13">SB</strain>
    </source>
</reference>
<dbReference type="Gene3D" id="3.30.420.10">
    <property type="entry name" value="Ribonuclease H-like superfamily/Ribonuclease H"/>
    <property type="match status" value="1"/>
</dbReference>
<dbReference type="GO" id="GO:0004523">
    <property type="term" value="F:RNA-DNA hybrid ribonuclease activity"/>
    <property type="evidence" value="ECO:0007669"/>
    <property type="project" value="UniProtKB-EC"/>
</dbReference>
<comment type="similarity">
    <text evidence="4">Belongs to the RNase H family.</text>
</comment>
<proteinExistence type="inferred from homology"/>
<dbReference type="AlphaFoldDB" id="A6USP2"/>
<dbReference type="EMBL" id="CP000742">
    <property type="protein sequence ID" value="ABR55514.1"/>
    <property type="molecule type" value="Genomic_DNA"/>
</dbReference>
<dbReference type="Pfam" id="PF00075">
    <property type="entry name" value="RNase_H"/>
    <property type="match status" value="1"/>
</dbReference>
<evidence type="ECO:0000256" key="3">
    <source>
        <dbReference type="ARBA" id="ARBA00004065"/>
    </source>
</evidence>
<comment type="catalytic activity">
    <reaction evidence="1">
        <text>Endonucleolytic cleavage to 5'-phosphomonoester.</text>
        <dbReference type="EC" id="3.1.26.4"/>
    </reaction>
</comment>
<evidence type="ECO:0000256" key="10">
    <source>
        <dbReference type="ARBA" id="ARBA00022801"/>
    </source>
</evidence>
<dbReference type="PANTHER" id="PTHR10642">
    <property type="entry name" value="RIBONUCLEASE H1"/>
    <property type="match status" value="1"/>
</dbReference>
<dbReference type="PROSITE" id="PS50879">
    <property type="entry name" value="RNASE_H_1"/>
    <property type="match status" value="1"/>
</dbReference>
<dbReference type="InterPro" id="IPR002156">
    <property type="entry name" value="RNaseH_domain"/>
</dbReference>
<dbReference type="PANTHER" id="PTHR10642:SF26">
    <property type="entry name" value="RIBONUCLEASE H1"/>
    <property type="match status" value="1"/>
</dbReference>
<dbReference type="HOGENOM" id="CLU_030894_2_1_2"/>
<sequence length="209" mass="23898">MAKIYAVRNGRKTGIFDTFEECEKQVKGFSGAEFKSFNLKSDAEKYLDINNLSSSTKLENLNQNRILYTNEDLDTMHAFVDGSFNLKTGFYGAGVYIIHNDLKTEIKQKGNNPAFSKMRNVAGEILAAELAIKHASSKNVKNLIIYYDYFGIEKWCTGEWKTKMLGTAKYREIYLEHSVKINIKFIKIKAHSKEKNNEIADRLAKESLI</sequence>
<organism evidence="13 14">
    <name type="scientific">Methanococcus vannielii (strain ATCC 35089 / DSM 1224 / JCM 13029 / OCM 148 / SB)</name>
    <dbReference type="NCBI Taxonomy" id="406327"/>
    <lineage>
        <taxon>Archaea</taxon>
        <taxon>Methanobacteriati</taxon>
        <taxon>Methanobacteriota</taxon>
        <taxon>Methanomada group</taxon>
        <taxon>Methanococci</taxon>
        <taxon>Methanococcales</taxon>
        <taxon>Methanococcaceae</taxon>
        <taxon>Methanococcus</taxon>
    </lineage>
</organism>
<evidence type="ECO:0000256" key="5">
    <source>
        <dbReference type="ARBA" id="ARBA00012180"/>
    </source>
</evidence>
<keyword evidence="7" id="KW-0540">Nuclease</keyword>
<evidence type="ECO:0000256" key="7">
    <source>
        <dbReference type="ARBA" id="ARBA00022722"/>
    </source>
</evidence>
<name>A6USP2_METVS</name>
<protein>
    <recommendedName>
        <fullName evidence="6">Ribonuclease H</fullName>
        <ecNumber evidence="5">3.1.26.4</ecNumber>
    </recommendedName>
</protein>
<dbReference type="Proteomes" id="UP000001107">
    <property type="component" value="Chromosome"/>
</dbReference>
<keyword evidence="11" id="KW-0460">Magnesium</keyword>
<dbReference type="eggNOG" id="arCOG06643">
    <property type="taxonomic scope" value="Archaea"/>
</dbReference>
<dbReference type="InterPro" id="IPR017290">
    <property type="entry name" value="RNase_H_bac"/>
</dbReference>
<dbReference type="InterPro" id="IPR037056">
    <property type="entry name" value="RNase_H1_N_sf"/>
</dbReference>
<dbReference type="GeneID" id="5326200"/>
<evidence type="ECO:0000256" key="1">
    <source>
        <dbReference type="ARBA" id="ARBA00000077"/>
    </source>
</evidence>
<dbReference type="SUPFAM" id="SSF55658">
    <property type="entry name" value="L9 N-domain-like"/>
    <property type="match status" value="1"/>
</dbReference>
<feature type="domain" description="RNase H type-1" evidence="12">
    <location>
        <begin position="72"/>
        <end position="209"/>
    </location>
</feature>
<gene>
    <name evidence="13" type="ordered locus">Mevan_1622</name>
</gene>
<dbReference type="CDD" id="cd09277">
    <property type="entry name" value="RNase_HI_bacteria_like"/>
    <property type="match status" value="1"/>
</dbReference>
<keyword evidence="9" id="KW-0255">Endonuclease</keyword>
<evidence type="ECO:0000313" key="14">
    <source>
        <dbReference type="Proteomes" id="UP000001107"/>
    </source>
</evidence>
<keyword evidence="14" id="KW-1185">Reference proteome</keyword>
<dbReference type="InterPro" id="IPR012337">
    <property type="entry name" value="RNaseH-like_sf"/>
</dbReference>
<keyword evidence="10" id="KW-0378">Hydrolase</keyword>
<dbReference type="EC" id="3.1.26.4" evidence="5"/>
<dbReference type="GO" id="GO:0046872">
    <property type="term" value="F:metal ion binding"/>
    <property type="evidence" value="ECO:0007669"/>
    <property type="project" value="UniProtKB-KW"/>
</dbReference>
<dbReference type="RefSeq" id="WP_012066428.1">
    <property type="nucleotide sequence ID" value="NC_009634.1"/>
</dbReference>
<evidence type="ECO:0000256" key="9">
    <source>
        <dbReference type="ARBA" id="ARBA00022759"/>
    </source>
</evidence>
<evidence type="ECO:0000256" key="6">
    <source>
        <dbReference type="ARBA" id="ARBA00017721"/>
    </source>
</evidence>
<evidence type="ECO:0000259" key="12">
    <source>
        <dbReference type="PROSITE" id="PS50879"/>
    </source>
</evidence>
<accession>A6USP2</accession>
<dbReference type="GO" id="GO:0043137">
    <property type="term" value="P:DNA replication, removal of RNA primer"/>
    <property type="evidence" value="ECO:0007669"/>
    <property type="project" value="TreeGrafter"/>
</dbReference>
<comment type="cofactor">
    <cofactor evidence="2">
        <name>Mg(2+)</name>
        <dbReference type="ChEBI" id="CHEBI:18420"/>
    </cofactor>
</comment>
<dbReference type="SUPFAM" id="SSF53098">
    <property type="entry name" value="Ribonuclease H-like"/>
    <property type="match status" value="1"/>
</dbReference>